<keyword evidence="3" id="KW-0378">Hydrolase</keyword>
<feature type="chain" id="PRO_5039499673" evidence="1">
    <location>
        <begin position="22"/>
        <end position="279"/>
    </location>
</feature>
<evidence type="ECO:0000313" key="3">
    <source>
        <dbReference type="EMBL" id="HIU92639.1"/>
    </source>
</evidence>
<evidence type="ECO:0000256" key="1">
    <source>
        <dbReference type="SAM" id="SignalP"/>
    </source>
</evidence>
<accession>A0A9D1N029</accession>
<dbReference type="PROSITE" id="PS51257">
    <property type="entry name" value="PROKAR_LIPOPROTEIN"/>
    <property type="match status" value="1"/>
</dbReference>
<dbReference type="AlphaFoldDB" id="A0A9D1N029"/>
<dbReference type="GO" id="GO:0016798">
    <property type="term" value="F:hydrolase activity, acting on glycosyl bonds"/>
    <property type="evidence" value="ECO:0007669"/>
    <property type="project" value="UniProtKB-KW"/>
</dbReference>
<dbReference type="Pfam" id="PF09992">
    <property type="entry name" value="NAGPA"/>
    <property type="match status" value="1"/>
</dbReference>
<sequence length="279" mass="31241">MKKIISMMFLICAAVIFTTGACPVVCRGTKNIEITNNKGLYIIRIPKERNSCIKPYVTKLLTFNKDVYTQTGAELVINAGYFDPNNHGTSSYVVIDGKTVLDPTTNASLMNNKALEPHIDTILNRTEFRVLNCKGETRYDIAAHNARAPFRCEIVHSVQAGPMIYPDLKLSREYFVSKDENGKVTRDSITALKKCARTAIGIKDGDIYIIIANIYHKLTLPELYKVCEDLCLEKAMNFDGGGSTSVNYKGTDNPDYKDFEIISDKHASARKLKSFLVIY</sequence>
<keyword evidence="3" id="KW-0326">Glycosidase</keyword>
<dbReference type="PANTHER" id="PTHR40446">
    <property type="entry name" value="N-ACETYLGLUCOSAMINE-1-PHOSPHODIESTER ALPHA-N-ACETYLGLUCOSAMINIDASE"/>
    <property type="match status" value="1"/>
</dbReference>
<name>A0A9D1N029_9CLOT</name>
<dbReference type="PANTHER" id="PTHR40446:SF2">
    <property type="entry name" value="N-ACETYLGLUCOSAMINE-1-PHOSPHODIESTER ALPHA-N-ACETYLGLUCOSAMINIDASE"/>
    <property type="match status" value="1"/>
</dbReference>
<gene>
    <name evidence="3" type="ORF">IAD26_05835</name>
</gene>
<feature type="signal peptide" evidence="1">
    <location>
        <begin position="1"/>
        <end position="21"/>
    </location>
</feature>
<reference evidence="3" key="2">
    <citation type="journal article" date="2021" name="PeerJ">
        <title>Extensive microbial diversity within the chicken gut microbiome revealed by metagenomics and culture.</title>
        <authorList>
            <person name="Gilroy R."/>
            <person name="Ravi A."/>
            <person name="Getino M."/>
            <person name="Pursley I."/>
            <person name="Horton D.L."/>
            <person name="Alikhan N.F."/>
            <person name="Baker D."/>
            <person name="Gharbi K."/>
            <person name="Hall N."/>
            <person name="Watson M."/>
            <person name="Adriaenssens E.M."/>
            <person name="Foster-Nyarko E."/>
            <person name="Jarju S."/>
            <person name="Secka A."/>
            <person name="Antonio M."/>
            <person name="Oren A."/>
            <person name="Chaudhuri R.R."/>
            <person name="La Ragione R."/>
            <person name="Hildebrand F."/>
            <person name="Pallen M.J."/>
        </authorList>
    </citation>
    <scope>NUCLEOTIDE SEQUENCE</scope>
    <source>
        <strain evidence="3">CHK154-7741</strain>
    </source>
</reference>
<keyword evidence="1" id="KW-0732">Signal</keyword>
<organism evidence="3 4">
    <name type="scientific">Candidatus Limenecus avicola</name>
    <dbReference type="NCBI Taxonomy" id="2840847"/>
    <lineage>
        <taxon>Bacteria</taxon>
        <taxon>Bacillati</taxon>
        <taxon>Bacillota</taxon>
        <taxon>Clostridia</taxon>
        <taxon>Eubacteriales</taxon>
        <taxon>Clostridiaceae</taxon>
        <taxon>Clostridiaceae incertae sedis</taxon>
        <taxon>Candidatus Limenecus</taxon>
    </lineage>
</organism>
<evidence type="ECO:0000259" key="2">
    <source>
        <dbReference type="Pfam" id="PF09992"/>
    </source>
</evidence>
<dbReference type="EMBL" id="DVOD01000044">
    <property type="protein sequence ID" value="HIU92639.1"/>
    <property type="molecule type" value="Genomic_DNA"/>
</dbReference>
<comment type="caution">
    <text evidence="3">The sequence shown here is derived from an EMBL/GenBank/DDBJ whole genome shotgun (WGS) entry which is preliminary data.</text>
</comment>
<dbReference type="InterPro" id="IPR018711">
    <property type="entry name" value="NAGPA"/>
</dbReference>
<protein>
    <submittedName>
        <fullName evidence="3">Phosphodiester glycosidase family protein</fullName>
    </submittedName>
</protein>
<reference evidence="3" key="1">
    <citation type="submission" date="2020-10" db="EMBL/GenBank/DDBJ databases">
        <authorList>
            <person name="Gilroy R."/>
        </authorList>
    </citation>
    <scope>NUCLEOTIDE SEQUENCE</scope>
    <source>
        <strain evidence="3">CHK154-7741</strain>
    </source>
</reference>
<proteinExistence type="predicted"/>
<dbReference type="Proteomes" id="UP000886748">
    <property type="component" value="Unassembled WGS sequence"/>
</dbReference>
<evidence type="ECO:0000313" key="4">
    <source>
        <dbReference type="Proteomes" id="UP000886748"/>
    </source>
</evidence>
<feature type="domain" description="Phosphodiester glycosidase" evidence="2">
    <location>
        <begin position="72"/>
        <end position="278"/>
    </location>
</feature>